<dbReference type="InterPro" id="IPR020070">
    <property type="entry name" value="Ribosomal_bL9_N"/>
</dbReference>
<evidence type="ECO:0000256" key="5">
    <source>
        <dbReference type="ARBA" id="ARBA00023274"/>
    </source>
</evidence>
<keyword evidence="9" id="KW-0175">Coiled coil</keyword>
<dbReference type="InterPro" id="IPR020069">
    <property type="entry name" value="Ribosomal_bL9_C"/>
</dbReference>
<dbReference type="Proteomes" id="UP000837675">
    <property type="component" value="Unassembled WGS sequence"/>
</dbReference>
<proteinExistence type="inferred from homology"/>
<evidence type="ECO:0000256" key="9">
    <source>
        <dbReference type="SAM" id="Coils"/>
    </source>
</evidence>
<feature type="domain" description="Ribosomal protein L9" evidence="10">
    <location>
        <begin position="1"/>
        <end position="47"/>
    </location>
</feature>
<dbReference type="InterPro" id="IPR036791">
    <property type="entry name" value="Ribosomal_bL9_C_sf"/>
</dbReference>
<dbReference type="NCBIfam" id="TIGR00158">
    <property type="entry name" value="L9"/>
    <property type="match status" value="1"/>
</dbReference>
<feature type="domain" description="Large ribosomal subunit protein bL9 C-terminal" evidence="11">
    <location>
        <begin position="64"/>
        <end position="146"/>
    </location>
</feature>
<organism evidence="12 13">
    <name type="scientific">Hyalomma marginatum</name>
    <dbReference type="NCBI Taxonomy" id="34627"/>
    <lineage>
        <taxon>Eukaryota</taxon>
        <taxon>Metazoa</taxon>
        <taxon>Ecdysozoa</taxon>
        <taxon>Arthropoda</taxon>
        <taxon>Chelicerata</taxon>
        <taxon>Arachnida</taxon>
        <taxon>Acari</taxon>
        <taxon>Parasitiformes</taxon>
        <taxon>Ixodida</taxon>
        <taxon>Ixodoidea</taxon>
        <taxon>Ixodidae</taxon>
        <taxon>Hyalomminae</taxon>
        <taxon>Hyalomma</taxon>
    </lineage>
</organism>
<dbReference type="GO" id="GO:0006412">
    <property type="term" value="P:translation"/>
    <property type="evidence" value="ECO:0007669"/>
    <property type="project" value="InterPro"/>
</dbReference>
<dbReference type="PANTHER" id="PTHR21368">
    <property type="entry name" value="50S RIBOSOMAL PROTEIN L9"/>
    <property type="match status" value="1"/>
</dbReference>
<dbReference type="AlphaFoldDB" id="A0A8S4BWW3"/>
<dbReference type="GO" id="GO:1990904">
    <property type="term" value="C:ribonucleoprotein complex"/>
    <property type="evidence" value="ECO:0007669"/>
    <property type="project" value="UniProtKB-KW"/>
</dbReference>
<dbReference type="GO" id="GO:0005840">
    <property type="term" value="C:ribosome"/>
    <property type="evidence" value="ECO:0007669"/>
    <property type="project" value="UniProtKB-KW"/>
</dbReference>
<dbReference type="InterPro" id="IPR000244">
    <property type="entry name" value="Ribosomal_bL9"/>
</dbReference>
<evidence type="ECO:0000259" key="11">
    <source>
        <dbReference type="Pfam" id="PF03948"/>
    </source>
</evidence>
<evidence type="ECO:0000256" key="6">
    <source>
        <dbReference type="ARBA" id="ARBA00035194"/>
    </source>
</evidence>
<evidence type="ECO:0000313" key="13">
    <source>
        <dbReference type="Proteomes" id="UP000837675"/>
    </source>
</evidence>
<dbReference type="GO" id="GO:0019843">
    <property type="term" value="F:rRNA binding"/>
    <property type="evidence" value="ECO:0007669"/>
    <property type="project" value="UniProtKB-KW"/>
</dbReference>
<evidence type="ECO:0000256" key="4">
    <source>
        <dbReference type="ARBA" id="ARBA00022980"/>
    </source>
</evidence>
<comment type="similarity">
    <text evidence="1">Belongs to the bacterial ribosomal protein bL9 family.</text>
</comment>
<dbReference type="SUPFAM" id="SSF55658">
    <property type="entry name" value="L9 N-domain-like"/>
    <property type="match status" value="1"/>
</dbReference>
<evidence type="ECO:0000259" key="10">
    <source>
        <dbReference type="Pfam" id="PF01281"/>
    </source>
</evidence>
<dbReference type="EMBL" id="CAJVAF010000290">
    <property type="protein sequence ID" value="CAG7592716.1"/>
    <property type="molecule type" value="Genomic_DNA"/>
</dbReference>
<gene>
    <name evidence="12" type="ORF">MHYMCMPASI_00603</name>
</gene>
<dbReference type="Gene3D" id="3.40.5.10">
    <property type="entry name" value="Ribosomal protein L9, N-terminal domain"/>
    <property type="match status" value="1"/>
</dbReference>
<dbReference type="Pfam" id="PF03948">
    <property type="entry name" value="Ribosomal_L9_C"/>
    <property type="match status" value="1"/>
</dbReference>
<dbReference type="InterPro" id="IPR036935">
    <property type="entry name" value="Ribosomal_bL9_N_sf"/>
</dbReference>
<comment type="caution">
    <text evidence="12">The sequence shown here is derived from an EMBL/GenBank/DDBJ whole genome shotgun (WGS) entry which is preliminary data.</text>
</comment>
<dbReference type="InterPro" id="IPR020594">
    <property type="entry name" value="Ribosomal_bL9_bac/chp"/>
</dbReference>
<evidence type="ECO:0000313" key="12">
    <source>
        <dbReference type="EMBL" id="CAG7592716.1"/>
    </source>
</evidence>
<dbReference type="InterPro" id="IPR009027">
    <property type="entry name" value="Ribosomal_bL9/RNase_H1_N"/>
</dbReference>
<dbReference type="Pfam" id="PF01281">
    <property type="entry name" value="Ribosomal_L9_N"/>
    <property type="match status" value="1"/>
</dbReference>
<feature type="coiled-coil region" evidence="9">
    <location>
        <begin position="142"/>
        <end position="169"/>
    </location>
</feature>
<sequence length="173" mass="18763">MEVILLEKISGLGGIGAVVKVKEGFAKNYLIPRKKVLRATVQNKKIFEQQKALLEQQNLEKRAAAELNAQSISNKVVSVIRQAGEDGRLYGSVTARNIAKAISVASGLDISDEMIVIGEKIKEIGFYEVSITLHADVSSNIKVNVARSEQEAEAVLKALEAEASANDKEELKS</sequence>
<reference evidence="12" key="1">
    <citation type="submission" date="2021-06" db="EMBL/GenBank/DDBJ databases">
        <authorList>
            <person name="Nardi T."/>
            <person name="Nardi T."/>
        </authorList>
    </citation>
    <scope>NUCLEOTIDE SEQUENCE</scope>
</reference>
<dbReference type="HAMAP" id="MF_00503">
    <property type="entry name" value="Ribosomal_bL9"/>
    <property type="match status" value="1"/>
</dbReference>
<name>A0A8S4BWW3_9ACAR</name>
<evidence type="ECO:0000256" key="8">
    <source>
        <dbReference type="ARBA" id="ARBA00035427"/>
    </source>
</evidence>
<evidence type="ECO:0000256" key="3">
    <source>
        <dbReference type="ARBA" id="ARBA00022884"/>
    </source>
</evidence>
<evidence type="ECO:0000256" key="7">
    <source>
        <dbReference type="ARBA" id="ARBA00035381"/>
    </source>
</evidence>
<keyword evidence="5" id="KW-0687">Ribonucleoprotein</keyword>
<protein>
    <recommendedName>
        <fullName evidence="6">Large ribosomal subunit protein bL9m</fullName>
    </recommendedName>
    <alternativeName>
        <fullName evidence="7">39S ribosomal protein L9, mitochondrial</fullName>
    </alternativeName>
    <alternativeName>
        <fullName evidence="8">50S ribosomal protein L9, chloroplastic</fullName>
    </alternativeName>
</protein>
<evidence type="ECO:0000256" key="2">
    <source>
        <dbReference type="ARBA" id="ARBA00022730"/>
    </source>
</evidence>
<dbReference type="GO" id="GO:0003735">
    <property type="term" value="F:structural constituent of ribosome"/>
    <property type="evidence" value="ECO:0007669"/>
    <property type="project" value="InterPro"/>
</dbReference>
<dbReference type="SUPFAM" id="SSF55653">
    <property type="entry name" value="Ribosomal protein L9 C-domain"/>
    <property type="match status" value="1"/>
</dbReference>
<evidence type="ECO:0000256" key="1">
    <source>
        <dbReference type="ARBA" id="ARBA00010605"/>
    </source>
</evidence>
<keyword evidence="13" id="KW-1185">Reference proteome</keyword>
<dbReference type="Gene3D" id="3.10.430.100">
    <property type="entry name" value="Ribosomal protein L9, C-terminal domain"/>
    <property type="match status" value="1"/>
</dbReference>
<keyword evidence="2" id="KW-0699">rRNA-binding</keyword>
<keyword evidence="3" id="KW-0694">RNA-binding</keyword>
<keyword evidence="4 12" id="KW-0689">Ribosomal protein</keyword>
<accession>A0A8S4BWW3</accession>